<dbReference type="GO" id="GO:0005737">
    <property type="term" value="C:cytoplasm"/>
    <property type="evidence" value="ECO:0007669"/>
    <property type="project" value="TreeGrafter"/>
</dbReference>
<evidence type="ECO:0000313" key="5">
    <source>
        <dbReference type="EMBL" id="ETO13324.1"/>
    </source>
</evidence>
<dbReference type="Proteomes" id="UP000023152">
    <property type="component" value="Unassembled WGS sequence"/>
</dbReference>
<dbReference type="Gene3D" id="1.10.400.10">
    <property type="entry name" value="GI Alpha 1, domain 2-like"/>
    <property type="match status" value="1"/>
</dbReference>
<accession>X6MHH0</accession>
<keyword evidence="4" id="KW-0807">Transducer</keyword>
<dbReference type="InterPro" id="IPR001019">
    <property type="entry name" value="Gprotein_alpha_su"/>
</dbReference>
<dbReference type="Pfam" id="PF00503">
    <property type="entry name" value="G-alpha"/>
    <property type="match status" value="1"/>
</dbReference>
<dbReference type="InterPro" id="IPR027417">
    <property type="entry name" value="P-loop_NTPase"/>
</dbReference>
<dbReference type="GO" id="GO:0005834">
    <property type="term" value="C:heterotrimeric G-protein complex"/>
    <property type="evidence" value="ECO:0007669"/>
    <property type="project" value="TreeGrafter"/>
</dbReference>
<keyword evidence="1" id="KW-0479">Metal-binding</keyword>
<keyword evidence="2" id="KW-0547">Nucleotide-binding</keyword>
<feature type="non-terminal residue" evidence="5">
    <location>
        <position position="1"/>
    </location>
</feature>
<dbReference type="AlphaFoldDB" id="X6MHH0"/>
<sequence>YADKKEDEEFQSMLSASEKILAARKGELVIIGWTRDKYLVRLRDRSGSRKGKAEELVKALIKIWSWKAVQQLWSENYKKLPDACKYLDYYMNSIDRISQTNYHPTDEDILKSPKGGYSTNPQLFDFVIINNSYQWVDLNTHTRSIGFKTLSSWYARHDNPAALLFTVSLASFCEELGAREFEWLKKAQEKQMATKQIINKDNNISDPVIYSNVMQQSINLFGQMLDAWSAKKPKCIVLLREKQLLYDRIVNQRIPFHRYFGKNCKWGTHPSQCEPFGYHLKHQPTSPVAEEIKSESLVDIAIEGAKDPLQLLNETQYVNEIVRFIKLQFSKERKWRDYPKLLLLVENDCTDPKELKQICVEIDRALNS</sequence>
<gene>
    <name evidence="5" type="ORF">RFI_24046</name>
</gene>
<dbReference type="GO" id="GO:0005525">
    <property type="term" value="F:GTP binding"/>
    <property type="evidence" value="ECO:0007669"/>
    <property type="project" value="UniProtKB-KW"/>
</dbReference>
<dbReference type="PANTHER" id="PTHR10218:SF302">
    <property type="entry name" value="GUANINE NUCLEOTIDE-BINDING PROTEIN ALPHA-5 SUBUNIT"/>
    <property type="match status" value="1"/>
</dbReference>
<reference evidence="5 6" key="1">
    <citation type="journal article" date="2013" name="Curr. Biol.">
        <title>The Genome of the Foraminiferan Reticulomyxa filosa.</title>
        <authorList>
            <person name="Glockner G."/>
            <person name="Hulsmann N."/>
            <person name="Schleicher M."/>
            <person name="Noegel A.A."/>
            <person name="Eichinger L."/>
            <person name="Gallinger C."/>
            <person name="Pawlowski J."/>
            <person name="Sierra R."/>
            <person name="Euteneuer U."/>
            <person name="Pillet L."/>
            <person name="Moustafa A."/>
            <person name="Platzer M."/>
            <person name="Groth M."/>
            <person name="Szafranski K."/>
            <person name="Schliwa M."/>
        </authorList>
    </citation>
    <scope>NUCLEOTIDE SEQUENCE [LARGE SCALE GENOMIC DNA]</scope>
</reference>
<evidence type="ECO:0000256" key="3">
    <source>
        <dbReference type="ARBA" id="ARBA00023134"/>
    </source>
</evidence>
<dbReference type="PROSITE" id="PS51882">
    <property type="entry name" value="G_ALPHA"/>
    <property type="match status" value="1"/>
</dbReference>
<dbReference type="EMBL" id="ASPP01020675">
    <property type="protein sequence ID" value="ETO13324.1"/>
    <property type="molecule type" value="Genomic_DNA"/>
</dbReference>
<comment type="caution">
    <text evidence="5">The sequence shown here is derived from an EMBL/GenBank/DDBJ whole genome shotgun (WGS) entry which is preliminary data.</text>
</comment>
<evidence type="ECO:0000256" key="2">
    <source>
        <dbReference type="ARBA" id="ARBA00022741"/>
    </source>
</evidence>
<evidence type="ECO:0000256" key="4">
    <source>
        <dbReference type="ARBA" id="ARBA00023224"/>
    </source>
</evidence>
<dbReference type="InterPro" id="IPR011025">
    <property type="entry name" value="GproteinA_insert"/>
</dbReference>
<proteinExistence type="predicted"/>
<protein>
    <submittedName>
        <fullName evidence="5">Guanine nucleotide binding protein</fullName>
    </submittedName>
</protein>
<keyword evidence="6" id="KW-1185">Reference proteome</keyword>
<evidence type="ECO:0000313" key="6">
    <source>
        <dbReference type="Proteomes" id="UP000023152"/>
    </source>
</evidence>
<organism evidence="5 6">
    <name type="scientific">Reticulomyxa filosa</name>
    <dbReference type="NCBI Taxonomy" id="46433"/>
    <lineage>
        <taxon>Eukaryota</taxon>
        <taxon>Sar</taxon>
        <taxon>Rhizaria</taxon>
        <taxon>Retaria</taxon>
        <taxon>Foraminifera</taxon>
        <taxon>Monothalamids</taxon>
        <taxon>Reticulomyxidae</taxon>
        <taxon>Reticulomyxa</taxon>
    </lineage>
</organism>
<dbReference type="SUPFAM" id="SSF47895">
    <property type="entry name" value="Transducin (alpha subunit), insertion domain"/>
    <property type="match status" value="1"/>
</dbReference>
<dbReference type="GO" id="GO:0001664">
    <property type="term" value="F:G protein-coupled receptor binding"/>
    <property type="evidence" value="ECO:0007669"/>
    <property type="project" value="TreeGrafter"/>
</dbReference>
<dbReference type="PANTHER" id="PTHR10218">
    <property type="entry name" value="GTP-BINDING PROTEIN ALPHA SUBUNIT"/>
    <property type="match status" value="1"/>
</dbReference>
<dbReference type="GO" id="GO:0003924">
    <property type="term" value="F:GTPase activity"/>
    <property type="evidence" value="ECO:0007669"/>
    <property type="project" value="InterPro"/>
</dbReference>
<evidence type="ECO:0000256" key="1">
    <source>
        <dbReference type="ARBA" id="ARBA00022723"/>
    </source>
</evidence>
<name>X6MHH0_RETFI</name>
<keyword evidence="3" id="KW-0342">GTP-binding</keyword>
<dbReference type="Gene3D" id="3.40.50.300">
    <property type="entry name" value="P-loop containing nucleotide triphosphate hydrolases"/>
    <property type="match status" value="1"/>
</dbReference>
<dbReference type="GO" id="GO:0046872">
    <property type="term" value="F:metal ion binding"/>
    <property type="evidence" value="ECO:0007669"/>
    <property type="project" value="UniProtKB-KW"/>
</dbReference>
<dbReference type="GO" id="GO:0031683">
    <property type="term" value="F:G-protein beta/gamma-subunit complex binding"/>
    <property type="evidence" value="ECO:0007669"/>
    <property type="project" value="InterPro"/>
</dbReference>
<dbReference type="GO" id="GO:0007188">
    <property type="term" value="P:adenylate cyclase-modulating G protein-coupled receptor signaling pathway"/>
    <property type="evidence" value="ECO:0007669"/>
    <property type="project" value="TreeGrafter"/>
</dbReference>